<dbReference type="InterPro" id="IPR002934">
    <property type="entry name" value="Polymerase_NTP_transf_dom"/>
</dbReference>
<sequence>MSVKQVKNDVSQALENAFGIVGIVLGGSRARDRHRLDSDIDIGIYYDETRGFDTKIVNKIAAQLDDDHRENLVSSLGGWGDWINGGGWLVVQGFHVDLIFYLKRLFL</sequence>
<dbReference type="SUPFAM" id="SSF81301">
    <property type="entry name" value="Nucleotidyltransferase"/>
    <property type="match status" value="1"/>
</dbReference>
<evidence type="ECO:0000313" key="3">
    <source>
        <dbReference type="Proteomes" id="UP001519294"/>
    </source>
</evidence>
<reference evidence="2 3" key="1">
    <citation type="submission" date="2021-03" db="EMBL/GenBank/DDBJ databases">
        <title>Genomic Encyclopedia of Type Strains, Phase IV (KMG-IV): sequencing the most valuable type-strain genomes for metagenomic binning, comparative biology and taxonomic classification.</title>
        <authorList>
            <person name="Goeker M."/>
        </authorList>
    </citation>
    <scope>NUCLEOTIDE SEQUENCE [LARGE SCALE GENOMIC DNA]</scope>
    <source>
        <strain evidence="2 3">DSM 25790</strain>
    </source>
</reference>
<gene>
    <name evidence="2" type="ORF">J2Z81_001493</name>
</gene>
<evidence type="ECO:0000259" key="1">
    <source>
        <dbReference type="Pfam" id="PF01909"/>
    </source>
</evidence>
<proteinExistence type="predicted"/>
<dbReference type="CDD" id="cd05403">
    <property type="entry name" value="NT_KNTase_like"/>
    <property type="match status" value="1"/>
</dbReference>
<feature type="domain" description="Polymerase nucleotidyl transferase" evidence="1">
    <location>
        <begin position="9"/>
        <end position="58"/>
    </location>
</feature>
<name>A0ABS4S7U2_9BACI</name>
<dbReference type="InterPro" id="IPR043519">
    <property type="entry name" value="NT_sf"/>
</dbReference>
<accession>A0ABS4S7U2</accession>
<protein>
    <submittedName>
        <fullName evidence="2">Nucleotidyltransferase</fullName>
    </submittedName>
</protein>
<dbReference type="Pfam" id="PF01909">
    <property type="entry name" value="NTP_transf_2"/>
    <property type="match status" value="1"/>
</dbReference>
<organism evidence="2 3">
    <name type="scientific">Virgibacillus alimentarius</name>
    <dbReference type="NCBI Taxonomy" id="698769"/>
    <lineage>
        <taxon>Bacteria</taxon>
        <taxon>Bacillati</taxon>
        <taxon>Bacillota</taxon>
        <taxon>Bacilli</taxon>
        <taxon>Bacillales</taxon>
        <taxon>Bacillaceae</taxon>
        <taxon>Virgibacillus</taxon>
    </lineage>
</organism>
<keyword evidence="3" id="KW-1185">Reference proteome</keyword>
<dbReference type="Proteomes" id="UP001519294">
    <property type="component" value="Unassembled WGS sequence"/>
</dbReference>
<evidence type="ECO:0000313" key="2">
    <source>
        <dbReference type="EMBL" id="MBP2257545.1"/>
    </source>
</evidence>
<dbReference type="Gene3D" id="3.30.460.10">
    <property type="entry name" value="Beta Polymerase, domain 2"/>
    <property type="match status" value="1"/>
</dbReference>
<dbReference type="EMBL" id="JAGIKX010000010">
    <property type="protein sequence ID" value="MBP2257545.1"/>
    <property type="molecule type" value="Genomic_DNA"/>
</dbReference>
<comment type="caution">
    <text evidence="2">The sequence shown here is derived from an EMBL/GenBank/DDBJ whole genome shotgun (WGS) entry which is preliminary data.</text>
</comment>